<dbReference type="EMBL" id="JAOZYC010000122">
    <property type="protein sequence ID" value="MEB8339772.1"/>
    <property type="molecule type" value="Genomic_DNA"/>
</dbReference>
<dbReference type="InterPro" id="IPR006827">
    <property type="entry name" value="Lant_deHydtase_N"/>
</dbReference>
<comment type="caution">
    <text evidence="3">The sequence shown here is derived from an EMBL/GenBank/DDBJ whole genome shotgun (WGS) entry which is preliminary data.</text>
</comment>
<proteinExistence type="predicted"/>
<dbReference type="NCBIfam" id="TIGR03891">
    <property type="entry name" value="thiopep_ocin"/>
    <property type="match status" value="1"/>
</dbReference>
<dbReference type="InterPro" id="IPR023809">
    <property type="entry name" value="Thiopep_bacteriocin_synth_dom"/>
</dbReference>
<evidence type="ECO:0000313" key="4">
    <source>
        <dbReference type="Proteomes" id="UP001354931"/>
    </source>
</evidence>
<accession>A0ABU6F6Y0</accession>
<dbReference type="Proteomes" id="UP001354931">
    <property type="component" value="Unassembled WGS sequence"/>
</dbReference>
<protein>
    <submittedName>
        <fullName evidence="3">Lantibiotic dehydratase</fullName>
    </submittedName>
</protein>
<keyword evidence="4" id="KW-1185">Reference proteome</keyword>
<evidence type="ECO:0000259" key="2">
    <source>
        <dbReference type="Pfam" id="PF14028"/>
    </source>
</evidence>
<organism evidence="3 4">
    <name type="scientific">Streptomyces endophyticus</name>
    <dbReference type="NCBI Taxonomy" id="714166"/>
    <lineage>
        <taxon>Bacteria</taxon>
        <taxon>Bacillati</taxon>
        <taxon>Actinomycetota</taxon>
        <taxon>Actinomycetes</taxon>
        <taxon>Kitasatosporales</taxon>
        <taxon>Streptomycetaceae</taxon>
        <taxon>Streptomyces</taxon>
    </lineage>
</organism>
<sequence length="1024" mass="112582">MAARARHYRHYEVALLRATTHRAGDTPHLWPDLPLDGEPVQAWCAWMAQAWDQGGRAREVIEMASSDLARQLQRVSHGHLPAPRQARKLLLSLVAYLLRWRERSTPYGLFAGIAPTLVAQRTTVHWSDTDSVCARPDADWLHAVIILLEAHAALLEQLPVTACNTAFIRDDNLVVPSPHGNGVAVGEFVPHEVEIRLTSAVTTAMKRAREPIVFADLVDVLTAHRPAHLRPQACALVAGLIAQGALLTILRPPMTATDPLGHLVTQLDAVGATHVPDIAALVEELRCIQHDLTAHNTRPTRAGRAAADGRMRALNVDVPHALALDVRLGAEVTIPPAVAESAEDAADTLMKLTPAPFGTLAWKRWHHRVLDRYGVGAVIPVRDLVQSDAGIGLPAGFRGSPLRTGTPWFTKRDATILDLVQRAALQDGGEIQLTDALLSRLAAEDFDRAALPSRIELGFRLHASSPAAVDRGRFDLVVTGVPSSSASLAGRFLHLLDAPDHDEMARTYLDAPTERSPAVVAQVSAPSRRRLSDNVGRTARVFKSLISLDEYRADAETLTVDDLAVHIEPARLSLVLRSTGEAVEPAVLHALEARNVTSPIARFLSEVSSARTAFYGAFDWGAASRLTYLPQVRRGRAVLSCARWLLNTSDVSGSTWERQFAAWRAKVRIPNRVALCESDYRLPLDLDDPLHQALLHSALHRAGQVELRETATESDLAWCGRAHDILMSFHRATPPTDHRVHTAQAAPAHRPGASRWLHAHVYLRPERYDAVLTRHLPRLLDADERVPHWFFDRYRNLVLPERDPHLGLYVPLERPEDFGAAAKRLAQWAADMTERGLLQHHSLEAYHPDTGRWGHGLALVAAEHLFATDSQAALAQLTLVERTSTAPEVVAAASLVDIASAYTGSLAAGMTWLLRLPHQPSASGVQTRDHVLELADPTSDFRALRILPGGDEVADRWAQRRHALLSYHDHLAGQRDPLSVLRSLLHKHYVRMLGAGPDHERAVLHLARAAAQLWAARPVTAKEE</sequence>
<feature type="domain" description="Thiopeptide-type bacteriocin biosynthesis" evidence="2">
    <location>
        <begin position="756"/>
        <end position="1010"/>
    </location>
</feature>
<feature type="domain" description="Lantibiotic dehydratase N-terminal" evidence="1">
    <location>
        <begin position="57"/>
        <end position="695"/>
    </location>
</feature>
<dbReference type="RefSeq" id="WP_326018144.1">
    <property type="nucleotide sequence ID" value="NZ_JAOZYC010000122.1"/>
</dbReference>
<evidence type="ECO:0000313" key="3">
    <source>
        <dbReference type="EMBL" id="MEB8339772.1"/>
    </source>
</evidence>
<dbReference type="Pfam" id="PF04738">
    <property type="entry name" value="Lant_dehydr_N"/>
    <property type="match status" value="1"/>
</dbReference>
<reference evidence="3 4" key="1">
    <citation type="submission" date="2022-10" db="EMBL/GenBank/DDBJ databases">
        <authorList>
            <person name="Xie J."/>
            <person name="Shen N."/>
        </authorList>
    </citation>
    <scope>NUCLEOTIDE SEQUENCE [LARGE SCALE GENOMIC DNA]</scope>
    <source>
        <strain evidence="3 4">YIM65594</strain>
    </source>
</reference>
<dbReference type="Pfam" id="PF14028">
    <property type="entry name" value="Lant_dehydr_C"/>
    <property type="match status" value="1"/>
</dbReference>
<name>A0ABU6F6Y0_9ACTN</name>
<evidence type="ECO:0000259" key="1">
    <source>
        <dbReference type="Pfam" id="PF04738"/>
    </source>
</evidence>
<gene>
    <name evidence="3" type="ORF">OKJ99_19980</name>
</gene>